<evidence type="ECO:0000313" key="1">
    <source>
        <dbReference type="EMBL" id="KKK73924.1"/>
    </source>
</evidence>
<feature type="non-terminal residue" evidence="1">
    <location>
        <position position="1"/>
    </location>
</feature>
<dbReference type="EMBL" id="LAZR01056560">
    <property type="protein sequence ID" value="KKK73924.1"/>
    <property type="molecule type" value="Genomic_DNA"/>
</dbReference>
<proteinExistence type="predicted"/>
<comment type="caution">
    <text evidence="1">The sequence shown here is derived from an EMBL/GenBank/DDBJ whole genome shotgun (WGS) entry which is preliminary data.</text>
</comment>
<organism evidence="1">
    <name type="scientific">marine sediment metagenome</name>
    <dbReference type="NCBI Taxonomy" id="412755"/>
    <lineage>
        <taxon>unclassified sequences</taxon>
        <taxon>metagenomes</taxon>
        <taxon>ecological metagenomes</taxon>
    </lineage>
</organism>
<dbReference type="AlphaFoldDB" id="A0A0F9A5T8"/>
<name>A0A0F9A5T8_9ZZZZ</name>
<accession>A0A0F9A5T8</accession>
<reference evidence="1" key="1">
    <citation type="journal article" date="2015" name="Nature">
        <title>Complex archaea that bridge the gap between prokaryotes and eukaryotes.</title>
        <authorList>
            <person name="Spang A."/>
            <person name="Saw J.H."/>
            <person name="Jorgensen S.L."/>
            <person name="Zaremba-Niedzwiedzka K."/>
            <person name="Martijn J."/>
            <person name="Lind A.E."/>
            <person name="van Eijk R."/>
            <person name="Schleper C."/>
            <person name="Guy L."/>
            <person name="Ettema T.J."/>
        </authorList>
    </citation>
    <scope>NUCLEOTIDE SEQUENCE</scope>
</reference>
<protein>
    <submittedName>
        <fullName evidence="1">Uncharacterized protein</fullName>
    </submittedName>
</protein>
<gene>
    <name evidence="1" type="ORF">LCGC14_2888920</name>
</gene>
<sequence length="100" mass="10965">SYTPKNSAPQALRIIVGLRSAEIIRIVIPADEGALPSGFTAIDVEQNLRRLQNQGTVTFRRPGDIATFTAEIFEVTDTMYATEKGFAHGIQVQARKFVTA</sequence>